<evidence type="ECO:0000313" key="7">
    <source>
        <dbReference type="Proteomes" id="UP000190229"/>
    </source>
</evidence>
<evidence type="ECO:0008006" key="8">
    <source>
        <dbReference type="Google" id="ProtNLM"/>
    </source>
</evidence>
<dbReference type="SUPFAM" id="SSF51905">
    <property type="entry name" value="FAD/NAD(P)-binding domain"/>
    <property type="match status" value="1"/>
</dbReference>
<reference evidence="6 7" key="1">
    <citation type="submission" date="2017-02" db="EMBL/GenBank/DDBJ databases">
        <title>Draft genome of Acidibacillus ferrooxidans Huett2.</title>
        <authorList>
            <person name="Schopf S."/>
        </authorList>
    </citation>
    <scope>NUCLEOTIDE SEQUENCE [LARGE SCALE GENOMIC DNA]</scope>
    <source>
        <strain evidence="6 7">Huett2</strain>
    </source>
</reference>
<dbReference type="AlphaFoldDB" id="A0A1V4EST7"/>
<dbReference type="InterPro" id="IPR004792">
    <property type="entry name" value="BaiN-like"/>
</dbReference>
<dbReference type="InterPro" id="IPR055178">
    <property type="entry name" value="RsdA/BaiN/AoA(So)-like_dom"/>
</dbReference>
<dbReference type="Gene3D" id="3.50.50.60">
    <property type="entry name" value="FAD/NAD(P)-binding domain"/>
    <property type="match status" value="1"/>
</dbReference>
<comment type="caution">
    <text evidence="6">The sequence shown here is derived from an EMBL/GenBank/DDBJ whole genome shotgun (WGS) entry which is preliminary data.</text>
</comment>
<keyword evidence="2" id="KW-0285">Flavoprotein</keyword>
<organism evidence="6 7">
    <name type="scientific">Ferroacidibacillus organovorans</name>
    <dbReference type="NCBI Taxonomy" id="1765683"/>
    <lineage>
        <taxon>Bacteria</taxon>
        <taxon>Bacillati</taxon>
        <taxon>Bacillota</taxon>
        <taxon>Bacilli</taxon>
        <taxon>Bacillales</taxon>
        <taxon>Alicyclobacillaceae</taxon>
        <taxon>Ferroacidibacillus</taxon>
    </lineage>
</organism>
<dbReference type="InterPro" id="IPR057661">
    <property type="entry name" value="RsdA/BaiN/AoA(So)_Rossmann"/>
</dbReference>
<evidence type="ECO:0000256" key="3">
    <source>
        <dbReference type="ARBA" id="ARBA00022827"/>
    </source>
</evidence>
<gene>
    <name evidence="6" type="ORF">B2M26_11695</name>
</gene>
<dbReference type="Pfam" id="PF03486">
    <property type="entry name" value="HI0933_like"/>
    <property type="match status" value="1"/>
</dbReference>
<dbReference type="PRINTS" id="PR00411">
    <property type="entry name" value="PNDRDTASEI"/>
</dbReference>
<keyword evidence="3" id="KW-0274">FAD</keyword>
<dbReference type="NCBIfam" id="TIGR00275">
    <property type="entry name" value="aminoacetone oxidase family FAD-binding enzyme"/>
    <property type="match status" value="1"/>
</dbReference>
<dbReference type="PANTHER" id="PTHR42887">
    <property type="entry name" value="OS12G0638800 PROTEIN"/>
    <property type="match status" value="1"/>
</dbReference>
<dbReference type="InterPro" id="IPR023166">
    <property type="entry name" value="BaiN-like_dom_sf"/>
</dbReference>
<dbReference type="PANTHER" id="PTHR42887:SF2">
    <property type="entry name" value="OS12G0638800 PROTEIN"/>
    <property type="match status" value="1"/>
</dbReference>
<evidence type="ECO:0000313" key="6">
    <source>
        <dbReference type="EMBL" id="OPG15708.1"/>
    </source>
</evidence>
<keyword evidence="7" id="KW-1185">Reference proteome</keyword>
<evidence type="ECO:0000259" key="4">
    <source>
        <dbReference type="Pfam" id="PF03486"/>
    </source>
</evidence>
<comment type="cofactor">
    <cofactor evidence="1">
        <name>FAD</name>
        <dbReference type="ChEBI" id="CHEBI:57692"/>
    </cofactor>
</comment>
<evidence type="ECO:0000256" key="2">
    <source>
        <dbReference type="ARBA" id="ARBA00022630"/>
    </source>
</evidence>
<feature type="domain" description="RsdA/BaiN/AoA(So)-like insert" evidence="5">
    <location>
        <begin position="193"/>
        <end position="361"/>
    </location>
</feature>
<name>A0A1V4EST7_9BACL</name>
<dbReference type="Gene3D" id="1.10.8.260">
    <property type="entry name" value="HI0933 insert domain-like"/>
    <property type="match status" value="1"/>
</dbReference>
<accession>A0A1V4EST7</accession>
<dbReference type="Proteomes" id="UP000190229">
    <property type="component" value="Unassembled WGS sequence"/>
</dbReference>
<dbReference type="PRINTS" id="PR00368">
    <property type="entry name" value="FADPNR"/>
</dbReference>
<sequence length="431" mass="46744">MIQTDIIVIGGGPAGLMAAIAAAQSGANVTMLEKGDRLGRKLLISGGGRCNVTNAKGTEHILHNIPGNGRFLHSVFSQWSSYEIIHFFESRGVKLKEEDRGRLFPVTDRAQTVLDAVLRELERQDVKIRYASHVSHILGEGGGVAGVLLQTGERVKARAIVLATGGCSAPLTGSTGDGYVMAEEHGHTIVAPYPTSVALVSHDVLIQEKRLQGLSLKSVKATLFDERGKRVIQEEGDLLFTHFGLSGPLALRLSHSVVTRQMKTGKQPLMVQLDLLPGFTKEAFMQMLDENRDAHSKKLVRSMLREIVPERLADVVFERCGFKASVTLRELLSKNGEEIVDQLKRFEVVVHDTLGLAKSTVTGGGIRLSEVDPRTLQSKQIRGLFFAGEILDVHAHTGGYNITVAFTTGHVAGTHAASFALQQDADRGVHS</sequence>
<dbReference type="SUPFAM" id="SSF160996">
    <property type="entry name" value="HI0933 insert domain-like"/>
    <property type="match status" value="1"/>
</dbReference>
<dbReference type="RefSeq" id="WP_079291322.1">
    <property type="nucleotide sequence ID" value="NZ_MWPS01000027.1"/>
</dbReference>
<dbReference type="InterPro" id="IPR036188">
    <property type="entry name" value="FAD/NAD-bd_sf"/>
</dbReference>
<evidence type="ECO:0000259" key="5">
    <source>
        <dbReference type="Pfam" id="PF22780"/>
    </source>
</evidence>
<dbReference type="EMBL" id="MWPS01000027">
    <property type="protein sequence ID" value="OPG15708.1"/>
    <property type="molecule type" value="Genomic_DNA"/>
</dbReference>
<dbReference type="Pfam" id="PF22780">
    <property type="entry name" value="HI0933_like_1st"/>
    <property type="match status" value="1"/>
</dbReference>
<dbReference type="Gene3D" id="2.40.30.10">
    <property type="entry name" value="Translation factors"/>
    <property type="match status" value="1"/>
</dbReference>
<feature type="domain" description="RsdA/BaiN/AoA(So)-like Rossmann fold-like" evidence="4">
    <location>
        <begin position="5"/>
        <end position="414"/>
    </location>
</feature>
<proteinExistence type="predicted"/>
<evidence type="ECO:0000256" key="1">
    <source>
        <dbReference type="ARBA" id="ARBA00001974"/>
    </source>
</evidence>
<protein>
    <recommendedName>
        <fullName evidence="8">Flavoprotein</fullName>
    </recommendedName>
</protein>